<name>A0A812P172_9DINO</name>
<dbReference type="InterPro" id="IPR056993">
    <property type="entry name" value="TRIP4_3rd_dom"/>
</dbReference>
<dbReference type="Pfam" id="PF23134">
    <property type="entry name" value="TRIP4_3rd"/>
    <property type="match status" value="1"/>
</dbReference>
<dbReference type="OrthoDB" id="421119at2759"/>
<accession>A0A812P172</accession>
<dbReference type="EMBL" id="CAJNJA010014136">
    <property type="protein sequence ID" value="CAE7336414.1"/>
    <property type="molecule type" value="Genomic_DNA"/>
</dbReference>
<keyword evidence="5" id="KW-1185">Reference proteome</keyword>
<evidence type="ECO:0000259" key="3">
    <source>
        <dbReference type="Pfam" id="PF23134"/>
    </source>
</evidence>
<feature type="compositionally biased region" description="Basic and acidic residues" evidence="1">
    <location>
        <begin position="418"/>
        <end position="427"/>
    </location>
</feature>
<evidence type="ECO:0000313" key="4">
    <source>
        <dbReference type="EMBL" id="CAE7336414.1"/>
    </source>
</evidence>
<dbReference type="GO" id="GO:0005634">
    <property type="term" value="C:nucleus"/>
    <property type="evidence" value="ECO:0007669"/>
    <property type="project" value="InterPro"/>
</dbReference>
<dbReference type="PANTHER" id="PTHR12963">
    <property type="entry name" value="THYROID RECEPTOR INTERACTING PROTEIN RELATED"/>
    <property type="match status" value="1"/>
</dbReference>
<sequence length="723" mass="80728">MPEELPPWQHSRPLCCSLERSVTERPVTPWQAELKSWTANRIGDLTQTRDSDCLEIAECILENEDLADPEALKAWLSPFVTEESAKHKADSFVEALFERKAQIALLQSNPQGAAGGEGAKGKSKEGKGGPKGGRGRDRDEDRGKGKSGKGEKQRVLPTMDMPFLPRREGDKRLMVVDASSGRHNVLTNCLNCGKVITEQEGWGPCLFCGNPLEVGDRRTGIKRGDERGRIEVDGRPAGDDDERYNASFQRAVATKDRLLSYDRDAKRRTKVYDDATDWYSEAANPWLSEKQREEAKAKGQDEERRRREERRKIHATIDIFGRTVIDTSADVEANMKKKDRETFQEWTEGTTKNQRLLKMLEKVDCIVNCPPSDMVHQPTEGCTYELNDEFIKNTFIHIPAPPEPEELKRGRTAPPQVHDVDTDREPESEAEPCVEPVESLKLPDFGLKLPDFTNPWTEIENTVPCPDMLCRHRTHDVFENGDGHGMTWPMYPVEGGLDVEGQLEMDELNYDASFGQGSQGNEMTSFVHGAWEGQVGVQTGEVMHPAPGTAVFVLHPPCMASDGGFGSSQPYLVPMHISPVNSMSPENLGWQMHAMSSPNWSGESPASELPFTSPVVPMHSFFPEAGEEVPQQDVVKLRKEDLLPECDEISEVTPALSDIDKFWDGLGVDMLHQPQKIGRSPNMEHVYWVVDANKLNDKAKVLVSPEFKVGKLPKTGGPQCVVP</sequence>
<feature type="region of interest" description="Disordered" evidence="1">
    <location>
        <begin position="289"/>
        <end position="309"/>
    </location>
</feature>
<dbReference type="GO" id="GO:0180022">
    <property type="term" value="C:RQC-trigger complex"/>
    <property type="evidence" value="ECO:0007669"/>
    <property type="project" value="InterPro"/>
</dbReference>
<dbReference type="Proteomes" id="UP000601435">
    <property type="component" value="Unassembled WGS sequence"/>
</dbReference>
<feature type="compositionally biased region" description="Basic and acidic residues" evidence="1">
    <location>
        <begin position="119"/>
        <end position="154"/>
    </location>
</feature>
<organism evidence="4 5">
    <name type="scientific">Symbiodinium necroappetens</name>
    <dbReference type="NCBI Taxonomy" id="1628268"/>
    <lineage>
        <taxon>Eukaryota</taxon>
        <taxon>Sar</taxon>
        <taxon>Alveolata</taxon>
        <taxon>Dinophyceae</taxon>
        <taxon>Suessiales</taxon>
        <taxon>Symbiodiniaceae</taxon>
        <taxon>Symbiodinium</taxon>
    </lineage>
</organism>
<proteinExistence type="predicted"/>
<protein>
    <submittedName>
        <fullName evidence="4">TRIP4 protein</fullName>
    </submittedName>
</protein>
<feature type="domain" description="Activating signal cointegrator 1 third" evidence="3">
    <location>
        <begin position="274"/>
        <end position="326"/>
    </location>
</feature>
<dbReference type="PANTHER" id="PTHR12963:SF4">
    <property type="entry name" value="ACTIVATING SIGNAL COINTEGRATOR 1"/>
    <property type="match status" value="1"/>
</dbReference>
<dbReference type="InterPro" id="IPR039128">
    <property type="entry name" value="TRIP4-like"/>
</dbReference>
<dbReference type="GO" id="GO:0008270">
    <property type="term" value="F:zinc ion binding"/>
    <property type="evidence" value="ECO:0007669"/>
    <property type="project" value="InterPro"/>
</dbReference>
<dbReference type="Pfam" id="PF06221">
    <property type="entry name" value="zf-C2HC5"/>
    <property type="match status" value="1"/>
</dbReference>
<feature type="region of interest" description="Disordered" evidence="1">
    <location>
        <begin position="107"/>
        <end position="167"/>
    </location>
</feature>
<dbReference type="InterPro" id="IPR009349">
    <property type="entry name" value="TRIP4/RQT4_C2HC5_Znf"/>
</dbReference>
<evidence type="ECO:0000259" key="2">
    <source>
        <dbReference type="Pfam" id="PF06221"/>
    </source>
</evidence>
<comment type="caution">
    <text evidence="4">The sequence shown here is derived from an EMBL/GenBank/DDBJ whole genome shotgun (WGS) entry which is preliminary data.</text>
</comment>
<evidence type="ECO:0000256" key="1">
    <source>
        <dbReference type="SAM" id="MobiDB-lite"/>
    </source>
</evidence>
<dbReference type="GO" id="GO:0045893">
    <property type="term" value="P:positive regulation of DNA-templated transcription"/>
    <property type="evidence" value="ECO:0007669"/>
    <property type="project" value="TreeGrafter"/>
</dbReference>
<gene>
    <name evidence="4" type="primary">TRIP4</name>
    <name evidence="4" type="ORF">SNEC2469_LOCUS8602</name>
</gene>
<dbReference type="AlphaFoldDB" id="A0A812P172"/>
<feature type="region of interest" description="Disordered" evidence="1">
    <location>
        <begin position="401"/>
        <end position="435"/>
    </location>
</feature>
<feature type="compositionally biased region" description="Basic and acidic residues" evidence="1">
    <location>
        <begin position="289"/>
        <end position="306"/>
    </location>
</feature>
<evidence type="ECO:0000313" key="5">
    <source>
        <dbReference type="Proteomes" id="UP000601435"/>
    </source>
</evidence>
<reference evidence="4" key="1">
    <citation type="submission" date="2021-02" db="EMBL/GenBank/DDBJ databases">
        <authorList>
            <person name="Dougan E. K."/>
            <person name="Rhodes N."/>
            <person name="Thang M."/>
            <person name="Chan C."/>
        </authorList>
    </citation>
    <scope>NUCLEOTIDE SEQUENCE</scope>
</reference>
<dbReference type="GO" id="GO:0072344">
    <property type="term" value="P:rescue of stalled ribosome"/>
    <property type="evidence" value="ECO:0007669"/>
    <property type="project" value="InterPro"/>
</dbReference>
<feature type="domain" description="TRIP4/RQT4 C2HC5-type zinc finger" evidence="2">
    <location>
        <begin position="185"/>
        <end position="213"/>
    </location>
</feature>